<dbReference type="PROSITE" id="PS50927">
    <property type="entry name" value="BULB_LECTIN"/>
    <property type="match status" value="1"/>
</dbReference>
<dbReference type="SMART" id="SM00220">
    <property type="entry name" value="S_TKc"/>
    <property type="match status" value="1"/>
</dbReference>
<keyword evidence="15" id="KW-1185">Reference proteome</keyword>
<evidence type="ECO:0008006" key="16">
    <source>
        <dbReference type="Google" id="ProtNLM"/>
    </source>
</evidence>
<accession>A0ABU6QTR2</accession>
<evidence type="ECO:0000256" key="2">
    <source>
        <dbReference type="ARBA" id="ARBA00022679"/>
    </source>
</evidence>
<evidence type="ECO:0000256" key="4">
    <source>
        <dbReference type="ARBA" id="ARBA00022741"/>
    </source>
</evidence>
<dbReference type="PANTHER" id="PTHR32444:SF183">
    <property type="entry name" value="APPLE DOMAIN-CONTAINING PROTEIN"/>
    <property type="match status" value="1"/>
</dbReference>
<feature type="binding site" evidence="9">
    <location>
        <position position="549"/>
    </location>
    <ligand>
        <name>ATP</name>
        <dbReference type="ChEBI" id="CHEBI:30616"/>
    </ligand>
</feature>
<dbReference type="Gene3D" id="2.90.10.10">
    <property type="entry name" value="Bulb-type lectin domain"/>
    <property type="match status" value="1"/>
</dbReference>
<dbReference type="CDD" id="cd00028">
    <property type="entry name" value="B_lectin"/>
    <property type="match status" value="1"/>
</dbReference>
<evidence type="ECO:0000259" key="13">
    <source>
        <dbReference type="PROSITE" id="PS50948"/>
    </source>
</evidence>
<evidence type="ECO:0000256" key="9">
    <source>
        <dbReference type="PROSITE-ProRule" id="PRU10141"/>
    </source>
</evidence>
<keyword evidence="10" id="KW-1133">Transmembrane helix</keyword>
<protein>
    <recommendedName>
        <fullName evidence="16">Non-specific serine/threonine protein kinase</fullName>
    </recommendedName>
</protein>
<dbReference type="InterPro" id="IPR011009">
    <property type="entry name" value="Kinase-like_dom_sf"/>
</dbReference>
<dbReference type="Pfam" id="PF01453">
    <property type="entry name" value="B_lectin"/>
    <property type="match status" value="1"/>
</dbReference>
<dbReference type="Gene3D" id="1.10.510.10">
    <property type="entry name" value="Transferase(Phosphotransferase) domain 1"/>
    <property type="match status" value="1"/>
</dbReference>
<dbReference type="InterPro" id="IPR036426">
    <property type="entry name" value="Bulb-type_lectin_dom_sf"/>
</dbReference>
<dbReference type="InterPro" id="IPR000858">
    <property type="entry name" value="S_locus_glycoprot_dom"/>
</dbReference>
<dbReference type="SUPFAM" id="SSF51110">
    <property type="entry name" value="alpha-D-mannose-specific plant lectins"/>
    <property type="match status" value="1"/>
</dbReference>
<dbReference type="Gene3D" id="3.50.4.10">
    <property type="entry name" value="Hepatocyte Growth Factor"/>
    <property type="match status" value="1"/>
</dbReference>
<dbReference type="InterPro" id="IPR008271">
    <property type="entry name" value="Ser/Thr_kinase_AS"/>
</dbReference>
<evidence type="ECO:0000256" key="6">
    <source>
        <dbReference type="ARBA" id="ARBA00022840"/>
    </source>
</evidence>
<evidence type="ECO:0000256" key="7">
    <source>
        <dbReference type="ARBA" id="ARBA00023157"/>
    </source>
</evidence>
<keyword evidence="10" id="KW-0472">Membrane</keyword>
<keyword evidence="1" id="KW-0723">Serine/threonine-protein kinase</keyword>
<evidence type="ECO:0000256" key="10">
    <source>
        <dbReference type="SAM" id="Phobius"/>
    </source>
</evidence>
<dbReference type="PROSITE" id="PS00108">
    <property type="entry name" value="PROTEIN_KINASE_ST"/>
    <property type="match status" value="1"/>
</dbReference>
<dbReference type="Pfam" id="PF00954">
    <property type="entry name" value="S_locus_glycop"/>
    <property type="match status" value="1"/>
</dbReference>
<feature type="transmembrane region" description="Helical" evidence="10">
    <location>
        <begin position="455"/>
        <end position="476"/>
    </location>
</feature>
<dbReference type="PROSITE" id="PS50948">
    <property type="entry name" value="PAN"/>
    <property type="match status" value="1"/>
</dbReference>
<keyword evidence="7" id="KW-1015">Disulfide bond</keyword>
<dbReference type="Gene3D" id="3.30.200.20">
    <property type="entry name" value="Phosphorylase Kinase, domain 1"/>
    <property type="match status" value="1"/>
</dbReference>
<organism evidence="14 15">
    <name type="scientific">Stylosanthes scabra</name>
    <dbReference type="NCBI Taxonomy" id="79078"/>
    <lineage>
        <taxon>Eukaryota</taxon>
        <taxon>Viridiplantae</taxon>
        <taxon>Streptophyta</taxon>
        <taxon>Embryophyta</taxon>
        <taxon>Tracheophyta</taxon>
        <taxon>Spermatophyta</taxon>
        <taxon>Magnoliopsida</taxon>
        <taxon>eudicotyledons</taxon>
        <taxon>Gunneridae</taxon>
        <taxon>Pentapetalae</taxon>
        <taxon>rosids</taxon>
        <taxon>fabids</taxon>
        <taxon>Fabales</taxon>
        <taxon>Fabaceae</taxon>
        <taxon>Papilionoideae</taxon>
        <taxon>50 kb inversion clade</taxon>
        <taxon>dalbergioids sensu lato</taxon>
        <taxon>Dalbergieae</taxon>
        <taxon>Pterocarpus clade</taxon>
        <taxon>Stylosanthes</taxon>
    </lineage>
</organism>
<keyword evidence="6 9" id="KW-0067">ATP-binding</keyword>
<keyword evidence="3" id="KW-0732">Signal</keyword>
<comment type="caution">
    <text evidence="14">The sequence shown here is derived from an EMBL/GenBank/DDBJ whole genome shotgun (WGS) entry which is preliminary data.</text>
</comment>
<reference evidence="14 15" key="1">
    <citation type="journal article" date="2023" name="Plants (Basel)">
        <title>Bridging the Gap: Combining Genomics and Transcriptomics Approaches to Understand Stylosanthes scabra, an Orphan Legume from the Brazilian Caatinga.</title>
        <authorList>
            <person name="Ferreira-Neto J.R.C."/>
            <person name="da Silva M.D."/>
            <person name="Binneck E."/>
            <person name="de Melo N.F."/>
            <person name="da Silva R.H."/>
            <person name="de Melo A.L.T.M."/>
            <person name="Pandolfi V."/>
            <person name="Bustamante F.O."/>
            <person name="Brasileiro-Vidal A.C."/>
            <person name="Benko-Iseppon A.M."/>
        </authorList>
    </citation>
    <scope>NUCLEOTIDE SEQUENCE [LARGE SCALE GENOMIC DNA]</scope>
    <source>
        <tissue evidence="14">Leaves</tissue>
    </source>
</reference>
<feature type="domain" description="Apple" evidence="13">
    <location>
        <begin position="322"/>
        <end position="402"/>
    </location>
</feature>
<dbReference type="InterPro" id="IPR001245">
    <property type="entry name" value="Ser-Thr/Tyr_kinase_cat_dom"/>
</dbReference>
<evidence type="ECO:0000256" key="1">
    <source>
        <dbReference type="ARBA" id="ARBA00022527"/>
    </source>
</evidence>
<evidence type="ECO:0000256" key="8">
    <source>
        <dbReference type="ARBA" id="ARBA00023180"/>
    </source>
</evidence>
<dbReference type="SMART" id="SM00473">
    <property type="entry name" value="PAN_AP"/>
    <property type="match status" value="1"/>
</dbReference>
<dbReference type="SUPFAM" id="SSF56112">
    <property type="entry name" value="Protein kinase-like (PK-like)"/>
    <property type="match status" value="1"/>
</dbReference>
<dbReference type="EMBL" id="JASCZI010001464">
    <property type="protein sequence ID" value="MED6115016.1"/>
    <property type="molecule type" value="Genomic_DNA"/>
</dbReference>
<evidence type="ECO:0000313" key="15">
    <source>
        <dbReference type="Proteomes" id="UP001341840"/>
    </source>
</evidence>
<name>A0ABU6QTR2_9FABA</name>
<feature type="domain" description="Bulb-type lectin" evidence="12">
    <location>
        <begin position="7"/>
        <end position="130"/>
    </location>
</feature>
<keyword evidence="4 9" id="KW-0547">Nucleotide-binding</keyword>
<keyword evidence="10" id="KW-0812">Transmembrane</keyword>
<evidence type="ECO:0000259" key="11">
    <source>
        <dbReference type="PROSITE" id="PS50011"/>
    </source>
</evidence>
<evidence type="ECO:0000259" key="12">
    <source>
        <dbReference type="PROSITE" id="PS50927"/>
    </source>
</evidence>
<feature type="domain" description="Protein kinase" evidence="11">
    <location>
        <begin position="521"/>
        <end position="686"/>
    </location>
</feature>
<keyword evidence="5" id="KW-0418">Kinase</keyword>
<sequence>MADSITRDTIDTLKSISDGETLVSADETFALGFFSPGTSKNRYVGIWYNKVPKLTVVWVANRNKPLTDSSGLLTVNNTGILQLLNHNKTVIWSSNTTRPAAAQHPIAKLLNSGNFIVQEKSNNNNVDEFLWQSFDYPCDTLLPGQKFGRNLVTGLNRYLSSWKSSDDPSPGRYNSEVDVHGFPQMFIRDGTVKRYRVGSWNGVQFSGRAPQWKKTTIFRINFVVTEEEVYYIYELLNNSVFHKVMLTPDGFSLRSTWNDEKMDWIPFAKLPVDDCDYYATCGAYAVCNTNTFPLCDCLDYRFVQKTEDISSGGCVRRTALNCREDGFLKYSSLKLPDTDESWYNRSINLDDCRDLCLKNCSCTAYSPLDVSNGTSGCLLWFGNLKDMKQLSTSLQDIYIRMARTELGTLFIVINFKISSDCSVFPNFSVFLLTACLEAIEGNKSNKSQSRKQETIIIGSTLLSFGVLILCLAFIFYRRKRKQNARQMKQNQEARATSDHHDRDLELPLFDISTITSATNNFSTDNILGKGGFGSVYKGILEDGKEIAVKRLSQNSQQGLQEFKNEVMHVAKLQHRNLVKLLGCCIQAEERLLVYEFMPNKSLDFFIFDEKKGMLLDWPARLHIINGIARGLLYLHQDSRHRIIHRDLKAANVLLDDEMNPKISDFGLARSFGGNEAEANTQHVVGT</sequence>
<proteinExistence type="predicted"/>
<dbReference type="InterPro" id="IPR001480">
    <property type="entry name" value="Bulb-type_lectin_dom"/>
</dbReference>
<evidence type="ECO:0000256" key="5">
    <source>
        <dbReference type="ARBA" id="ARBA00022777"/>
    </source>
</evidence>
<dbReference type="InterPro" id="IPR003609">
    <property type="entry name" value="Pan_app"/>
</dbReference>
<evidence type="ECO:0000313" key="14">
    <source>
        <dbReference type="EMBL" id="MED6115016.1"/>
    </source>
</evidence>
<keyword evidence="8" id="KW-0325">Glycoprotein</keyword>
<dbReference type="PROSITE" id="PS00107">
    <property type="entry name" value="PROTEIN_KINASE_ATP"/>
    <property type="match status" value="1"/>
</dbReference>
<dbReference type="PROSITE" id="PS50011">
    <property type="entry name" value="PROTEIN_KINASE_DOM"/>
    <property type="match status" value="1"/>
</dbReference>
<dbReference type="InterPro" id="IPR017441">
    <property type="entry name" value="Protein_kinase_ATP_BS"/>
</dbReference>
<evidence type="ECO:0000256" key="3">
    <source>
        <dbReference type="ARBA" id="ARBA00022729"/>
    </source>
</evidence>
<dbReference type="Pfam" id="PF08276">
    <property type="entry name" value="PAN_2"/>
    <property type="match status" value="1"/>
</dbReference>
<dbReference type="CDD" id="cd01098">
    <property type="entry name" value="PAN_AP_plant"/>
    <property type="match status" value="1"/>
</dbReference>
<gene>
    <name evidence="14" type="ORF">PIB30_086136</name>
</gene>
<dbReference type="PANTHER" id="PTHR32444">
    <property type="entry name" value="BULB-TYPE LECTIN DOMAIN-CONTAINING PROTEIN"/>
    <property type="match status" value="1"/>
</dbReference>
<dbReference type="InterPro" id="IPR000719">
    <property type="entry name" value="Prot_kinase_dom"/>
</dbReference>
<dbReference type="SMART" id="SM00108">
    <property type="entry name" value="B_lectin"/>
    <property type="match status" value="1"/>
</dbReference>
<keyword evidence="2" id="KW-0808">Transferase</keyword>
<dbReference type="Proteomes" id="UP001341840">
    <property type="component" value="Unassembled WGS sequence"/>
</dbReference>
<dbReference type="Pfam" id="PF07714">
    <property type="entry name" value="PK_Tyr_Ser-Thr"/>
    <property type="match status" value="1"/>
</dbReference>